<dbReference type="AlphaFoldDB" id="W7IRA4"/>
<dbReference type="CDD" id="cd00657">
    <property type="entry name" value="Ferritin_like"/>
    <property type="match status" value="1"/>
</dbReference>
<evidence type="ECO:0000313" key="3">
    <source>
        <dbReference type="EMBL" id="EWC62813.1"/>
    </source>
</evidence>
<feature type="region of interest" description="Disordered" evidence="1">
    <location>
        <begin position="1"/>
        <end position="31"/>
    </location>
</feature>
<accession>W7IRA4</accession>
<protein>
    <recommendedName>
        <fullName evidence="2">DUF4439 domain-containing protein</fullName>
    </recommendedName>
</protein>
<dbReference type="InterPro" id="IPR029447">
    <property type="entry name" value="DUF4439"/>
</dbReference>
<gene>
    <name evidence="3" type="ORF">UO65_1847</name>
</gene>
<dbReference type="PATRIC" id="fig|909613.9.peg.1858"/>
<comment type="caution">
    <text evidence="3">The sequence shown here is derived from an EMBL/GenBank/DDBJ whole genome shotgun (WGS) entry which is preliminary data.</text>
</comment>
<dbReference type="RefSeq" id="WP_233427495.1">
    <property type="nucleotide sequence ID" value="NZ_AYXG01000070.1"/>
</dbReference>
<dbReference type="Pfam" id="PF14530">
    <property type="entry name" value="DUF4439"/>
    <property type="match status" value="1"/>
</dbReference>
<dbReference type="EMBL" id="AYXG01000070">
    <property type="protein sequence ID" value="EWC62813.1"/>
    <property type="molecule type" value="Genomic_DNA"/>
</dbReference>
<dbReference type="SUPFAM" id="SSF47240">
    <property type="entry name" value="Ferritin-like"/>
    <property type="match status" value="1"/>
</dbReference>
<keyword evidence="4" id="KW-1185">Reference proteome</keyword>
<dbReference type="Proteomes" id="UP000019277">
    <property type="component" value="Unassembled WGS sequence"/>
</dbReference>
<evidence type="ECO:0000259" key="2">
    <source>
        <dbReference type="Pfam" id="PF14530"/>
    </source>
</evidence>
<evidence type="ECO:0000313" key="4">
    <source>
        <dbReference type="Proteomes" id="UP000019277"/>
    </source>
</evidence>
<dbReference type="Gene3D" id="1.20.1260.10">
    <property type="match status" value="1"/>
</dbReference>
<sequence length="173" mass="17650">MQEDPGADAPTAVPPGAAQPTGIPATRPPMASDTLDAVQAALGAEHAAVWVYGLVSAFLPASFDAGIDVGALAHRARRDATERLLGASGATPRAAEPAYLPPQPVTDQASALALLITAEQDATVAWRAVLDRTDDADVRAAAAQALTEEAVRATKWRIVAGVSPATPSFPGQP</sequence>
<dbReference type="InterPro" id="IPR009078">
    <property type="entry name" value="Ferritin-like_SF"/>
</dbReference>
<reference evidence="3 4" key="1">
    <citation type="journal article" date="2014" name="Genome Announc.">
        <title>Draft Genome Sequence of the Antitrypanosomally Active Sponge-Associated Bacterium Actinokineospora sp. Strain EG49.</title>
        <authorList>
            <person name="Harjes J."/>
            <person name="Ryu T."/>
            <person name="Abdelmohsen U.R."/>
            <person name="Moitinho-Silva L."/>
            <person name="Horn H."/>
            <person name="Ravasi T."/>
            <person name="Hentschel U."/>
        </authorList>
    </citation>
    <scope>NUCLEOTIDE SEQUENCE [LARGE SCALE GENOMIC DNA]</scope>
    <source>
        <strain evidence="3 4">EG49</strain>
    </source>
</reference>
<dbReference type="eggNOG" id="ENOG50334B4">
    <property type="taxonomic scope" value="Bacteria"/>
</dbReference>
<proteinExistence type="predicted"/>
<dbReference type="STRING" id="909613.UO65_1847"/>
<evidence type="ECO:0000256" key="1">
    <source>
        <dbReference type="SAM" id="MobiDB-lite"/>
    </source>
</evidence>
<feature type="domain" description="DUF4439" evidence="2">
    <location>
        <begin position="37"/>
        <end position="172"/>
    </location>
</feature>
<name>W7IRA4_9PSEU</name>
<organism evidence="3 4">
    <name type="scientific">Actinokineospora spheciospongiae</name>
    <dbReference type="NCBI Taxonomy" id="909613"/>
    <lineage>
        <taxon>Bacteria</taxon>
        <taxon>Bacillati</taxon>
        <taxon>Actinomycetota</taxon>
        <taxon>Actinomycetes</taxon>
        <taxon>Pseudonocardiales</taxon>
        <taxon>Pseudonocardiaceae</taxon>
        <taxon>Actinokineospora</taxon>
    </lineage>
</organism>
<dbReference type="InterPro" id="IPR012347">
    <property type="entry name" value="Ferritin-like"/>
</dbReference>